<gene>
    <name evidence="1" type="ORF">ACFO3S_05600</name>
</gene>
<reference evidence="2" key="1">
    <citation type="journal article" date="2019" name="Int. J. Syst. Evol. Microbiol.">
        <title>The Global Catalogue of Microorganisms (GCM) 10K type strain sequencing project: providing services to taxonomists for standard genome sequencing and annotation.</title>
        <authorList>
            <consortium name="The Broad Institute Genomics Platform"/>
            <consortium name="The Broad Institute Genome Sequencing Center for Infectious Disease"/>
            <person name="Wu L."/>
            <person name="Ma J."/>
        </authorList>
    </citation>
    <scope>NUCLEOTIDE SEQUENCE [LARGE SCALE GENOMIC DNA]</scope>
    <source>
        <strain evidence="2">CCUG 49571</strain>
    </source>
</reference>
<dbReference type="EMBL" id="JBHSEP010000003">
    <property type="protein sequence ID" value="MFC4597706.1"/>
    <property type="molecule type" value="Genomic_DNA"/>
</dbReference>
<evidence type="ECO:0000313" key="1">
    <source>
        <dbReference type="EMBL" id="MFC4597706.1"/>
    </source>
</evidence>
<dbReference type="Proteomes" id="UP001596028">
    <property type="component" value="Unassembled WGS sequence"/>
</dbReference>
<dbReference type="RefSeq" id="WP_378093201.1">
    <property type="nucleotide sequence ID" value="NZ_JBHSEP010000003.1"/>
</dbReference>
<keyword evidence="2" id="KW-1185">Reference proteome</keyword>
<name>A0ABV9FAE6_9BACL</name>
<proteinExistence type="predicted"/>
<sequence length="90" mass="9546">MLASGSVTPIAVSRAFSPNPIPSSPGENAATLTIETTTATPISLISFVRVAPSPVPASGHKKSRDFRDRLGQGLLSPDLVFIFTRLDFHL</sequence>
<protein>
    <submittedName>
        <fullName evidence="1">Uncharacterized protein</fullName>
    </submittedName>
</protein>
<organism evidence="1 2">
    <name type="scientific">Cohnella hongkongensis</name>
    <dbReference type="NCBI Taxonomy" id="178337"/>
    <lineage>
        <taxon>Bacteria</taxon>
        <taxon>Bacillati</taxon>
        <taxon>Bacillota</taxon>
        <taxon>Bacilli</taxon>
        <taxon>Bacillales</taxon>
        <taxon>Paenibacillaceae</taxon>
        <taxon>Cohnella</taxon>
    </lineage>
</organism>
<comment type="caution">
    <text evidence="1">The sequence shown here is derived from an EMBL/GenBank/DDBJ whole genome shotgun (WGS) entry which is preliminary data.</text>
</comment>
<accession>A0ABV9FAE6</accession>
<evidence type="ECO:0000313" key="2">
    <source>
        <dbReference type="Proteomes" id="UP001596028"/>
    </source>
</evidence>